<evidence type="ECO:0000313" key="2">
    <source>
        <dbReference type="EMBL" id="MBB4892354.1"/>
    </source>
</evidence>
<gene>
    <name evidence="2" type="ORF">FHS39_001365</name>
</gene>
<name>A0A7W7PJQ2_9ACTN</name>
<evidence type="ECO:0000313" key="3">
    <source>
        <dbReference type="Proteomes" id="UP000556084"/>
    </source>
</evidence>
<accession>A0A7W7PJQ2</accession>
<feature type="transmembrane region" description="Helical" evidence="1">
    <location>
        <begin position="23"/>
        <end position="44"/>
    </location>
</feature>
<protein>
    <submittedName>
        <fullName evidence="2">Uncharacterized protein</fullName>
    </submittedName>
</protein>
<reference evidence="2 3" key="1">
    <citation type="submission" date="2020-08" db="EMBL/GenBank/DDBJ databases">
        <title>Genomic Encyclopedia of Type Strains, Phase III (KMG-III): the genomes of soil and plant-associated and newly described type strains.</title>
        <authorList>
            <person name="Whitman W."/>
        </authorList>
    </citation>
    <scope>NUCLEOTIDE SEQUENCE [LARGE SCALE GENOMIC DNA]</scope>
    <source>
        <strain evidence="2 3">CECT 3266</strain>
    </source>
</reference>
<evidence type="ECO:0000256" key="1">
    <source>
        <dbReference type="SAM" id="Phobius"/>
    </source>
</evidence>
<keyword evidence="1" id="KW-1133">Transmembrane helix</keyword>
<proteinExistence type="predicted"/>
<comment type="caution">
    <text evidence="2">The sequence shown here is derived from an EMBL/GenBank/DDBJ whole genome shotgun (WGS) entry which is preliminary data.</text>
</comment>
<sequence>MFAIIATVVIYAIKRMGGHPARIAALIIALATLVTAMVPLVGALHAPSAAPRTAEVGR</sequence>
<dbReference type="EMBL" id="JACHJH010000002">
    <property type="protein sequence ID" value="MBB4892354.1"/>
    <property type="molecule type" value="Genomic_DNA"/>
</dbReference>
<keyword evidence="1" id="KW-0812">Transmembrane</keyword>
<dbReference type="RefSeq" id="WP_158705905.1">
    <property type="nucleotide sequence ID" value="NZ_JACHJH010000002.1"/>
</dbReference>
<keyword evidence="1" id="KW-0472">Membrane</keyword>
<keyword evidence="3" id="KW-1185">Reference proteome</keyword>
<dbReference type="AlphaFoldDB" id="A0A7W7PJQ2"/>
<organism evidence="2 3">
    <name type="scientific">Streptomyces olivoverticillatus</name>
    <dbReference type="NCBI Taxonomy" id="66427"/>
    <lineage>
        <taxon>Bacteria</taxon>
        <taxon>Bacillati</taxon>
        <taxon>Actinomycetota</taxon>
        <taxon>Actinomycetes</taxon>
        <taxon>Kitasatosporales</taxon>
        <taxon>Streptomycetaceae</taxon>
        <taxon>Streptomyces</taxon>
    </lineage>
</organism>
<dbReference type="Proteomes" id="UP000556084">
    <property type="component" value="Unassembled WGS sequence"/>
</dbReference>